<evidence type="ECO:0000313" key="3">
    <source>
        <dbReference type="Proteomes" id="UP000800235"/>
    </source>
</evidence>
<proteinExistence type="predicted"/>
<keyword evidence="3" id="KW-1185">Reference proteome</keyword>
<comment type="caution">
    <text evidence="2">The sequence shown here is derived from an EMBL/GenBank/DDBJ whole genome shotgun (WGS) entry which is preliminary data.</text>
</comment>
<sequence length="298" mass="33891">MANPSSSKTFTSLVPTGESPRGYYLQHPDEAEPTHIAHSSFIPTAMVEHLMRNKKDSAIAEKFKTDPHVYEDQITMIEGALHTFVTPIVPITTHGDYVWDIYHNTFTFGNRAGHQLARKAVMSGLVQQDFEKDNVMMQVCACGENEIIGTNVFPKMIDLHGKHKTETRQKYETQLRHYLVYHLTAAHKLPAAGKVKDMTKEEAMEWLAEIVQSPKPAADIPKLFRRRFFHHTYEHYYEGTTKNYVLSLEIIFNSALCQVKNDFLPWNNSMPPKATYIHSNPLQSSFVPSASTPAAQNL</sequence>
<feature type="compositionally biased region" description="Polar residues" evidence="1">
    <location>
        <begin position="1"/>
        <end position="14"/>
    </location>
</feature>
<evidence type="ECO:0000313" key="2">
    <source>
        <dbReference type="EMBL" id="KAF2434412.1"/>
    </source>
</evidence>
<dbReference type="Proteomes" id="UP000800235">
    <property type="component" value="Unassembled WGS sequence"/>
</dbReference>
<protein>
    <submittedName>
        <fullName evidence="2">Uncharacterized protein</fullName>
    </submittedName>
</protein>
<accession>A0A9P4NZA7</accession>
<organism evidence="2 3">
    <name type="scientific">Tothia fuscella</name>
    <dbReference type="NCBI Taxonomy" id="1048955"/>
    <lineage>
        <taxon>Eukaryota</taxon>
        <taxon>Fungi</taxon>
        <taxon>Dikarya</taxon>
        <taxon>Ascomycota</taxon>
        <taxon>Pezizomycotina</taxon>
        <taxon>Dothideomycetes</taxon>
        <taxon>Pleosporomycetidae</taxon>
        <taxon>Venturiales</taxon>
        <taxon>Cylindrosympodiaceae</taxon>
        <taxon>Tothia</taxon>
    </lineage>
</organism>
<gene>
    <name evidence="2" type="ORF">EJ08DRAFT_646391</name>
</gene>
<dbReference type="OrthoDB" id="2537245at2759"/>
<feature type="region of interest" description="Disordered" evidence="1">
    <location>
        <begin position="1"/>
        <end position="24"/>
    </location>
</feature>
<dbReference type="AlphaFoldDB" id="A0A9P4NZA7"/>
<dbReference type="EMBL" id="MU007016">
    <property type="protein sequence ID" value="KAF2434412.1"/>
    <property type="molecule type" value="Genomic_DNA"/>
</dbReference>
<evidence type="ECO:0000256" key="1">
    <source>
        <dbReference type="SAM" id="MobiDB-lite"/>
    </source>
</evidence>
<name>A0A9P4NZA7_9PEZI</name>
<reference evidence="2" key="1">
    <citation type="journal article" date="2020" name="Stud. Mycol.">
        <title>101 Dothideomycetes genomes: a test case for predicting lifestyles and emergence of pathogens.</title>
        <authorList>
            <person name="Haridas S."/>
            <person name="Albert R."/>
            <person name="Binder M."/>
            <person name="Bloem J."/>
            <person name="Labutti K."/>
            <person name="Salamov A."/>
            <person name="Andreopoulos B."/>
            <person name="Baker S."/>
            <person name="Barry K."/>
            <person name="Bills G."/>
            <person name="Bluhm B."/>
            <person name="Cannon C."/>
            <person name="Castanera R."/>
            <person name="Culley D."/>
            <person name="Daum C."/>
            <person name="Ezra D."/>
            <person name="Gonzalez J."/>
            <person name="Henrissat B."/>
            <person name="Kuo A."/>
            <person name="Liang C."/>
            <person name="Lipzen A."/>
            <person name="Lutzoni F."/>
            <person name="Magnuson J."/>
            <person name="Mondo S."/>
            <person name="Nolan M."/>
            <person name="Ohm R."/>
            <person name="Pangilinan J."/>
            <person name="Park H.-J."/>
            <person name="Ramirez L."/>
            <person name="Alfaro M."/>
            <person name="Sun H."/>
            <person name="Tritt A."/>
            <person name="Yoshinaga Y."/>
            <person name="Zwiers L.-H."/>
            <person name="Turgeon B."/>
            <person name="Goodwin S."/>
            <person name="Spatafora J."/>
            <person name="Crous P."/>
            <person name="Grigoriev I."/>
        </authorList>
    </citation>
    <scope>NUCLEOTIDE SEQUENCE</scope>
    <source>
        <strain evidence="2">CBS 130266</strain>
    </source>
</reference>